<feature type="binding site" evidence="7">
    <location>
        <position position="213"/>
    </location>
    <ligand>
        <name>Mg(2+)</name>
        <dbReference type="ChEBI" id="CHEBI:18420"/>
    </ligand>
</feature>
<evidence type="ECO:0000256" key="5">
    <source>
        <dbReference type="ARBA" id="ARBA00022989"/>
    </source>
</evidence>
<keyword evidence="6 8" id="KW-0472">Membrane</keyword>
<comment type="subcellular location">
    <subcellularLocation>
        <location evidence="1">Cell membrane</location>
        <topology evidence="1">Multi-pass membrane protein</topology>
    </subcellularLocation>
</comment>
<name>A0A371RFW6_9PROT</name>
<protein>
    <recommendedName>
        <fullName evidence="11">Undecaprenyl/decaprenyl-phosphate alpha-N-acetylglucosaminyl 1-phosphate transferase</fullName>
    </recommendedName>
</protein>
<keyword evidence="7" id="KW-0460">Magnesium</keyword>
<dbReference type="FunCoup" id="A0A371RFW6">
    <property type="interactions" value="235"/>
</dbReference>
<dbReference type="GO" id="GO:0046872">
    <property type="term" value="F:metal ion binding"/>
    <property type="evidence" value="ECO:0007669"/>
    <property type="project" value="UniProtKB-KW"/>
</dbReference>
<gene>
    <name evidence="9" type="ORF">DX908_02920</name>
</gene>
<feature type="transmembrane region" description="Helical" evidence="8">
    <location>
        <begin position="78"/>
        <end position="94"/>
    </location>
</feature>
<dbReference type="RefSeq" id="WP_116390954.1">
    <property type="nucleotide sequence ID" value="NZ_QUQO01000001.1"/>
</dbReference>
<feature type="transmembrane region" description="Helical" evidence="8">
    <location>
        <begin position="137"/>
        <end position="155"/>
    </location>
</feature>
<comment type="cofactor">
    <cofactor evidence="7">
        <name>Mg(2+)</name>
        <dbReference type="ChEBI" id="CHEBI:18420"/>
    </cofactor>
</comment>
<evidence type="ECO:0000313" key="10">
    <source>
        <dbReference type="Proteomes" id="UP000264589"/>
    </source>
</evidence>
<dbReference type="EMBL" id="QUQO01000001">
    <property type="protein sequence ID" value="RFB04325.1"/>
    <property type="molecule type" value="Genomic_DNA"/>
</dbReference>
<evidence type="ECO:0008006" key="11">
    <source>
        <dbReference type="Google" id="ProtNLM"/>
    </source>
</evidence>
<keyword evidence="7" id="KW-0479">Metal-binding</keyword>
<feature type="transmembrane region" description="Helical" evidence="8">
    <location>
        <begin position="106"/>
        <end position="125"/>
    </location>
</feature>
<dbReference type="GO" id="GO:0009103">
    <property type="term" value="P:lipopolysaccharide biosynthetic process"/>
    <property type="evidence" value="ECO:0007669"/>
    <property type="project" value="TreeGrafter"/>
</dbReference>
<dbReference type="AlphaFoldDB" id="A0A371RFW6"/>
<dbReference type="GO" id="GO:0044038">
    <property type="term" value="P:cell wall macromolecule biosynthetic process"/>
    <property type="evidence" value="ECO:0007669"/>
    <property type="project" value="TreeGrafter"/>
</dbReference>
<feature type="transmembrane region" description="Helical" evidence="8">
    <location>
        <begin position="162"/>
        <end position="179"/>
    </location>
</feature>
<keyword evidence="3" id="KW-0808">Transferase</keyword>
<dbReference type="GO" id="GO:0016780">
    <property type="term" value="F:phosphotransferase activity, for other substituted phosphate groups"/>
    <property type="evidence" value="ECO:0007669"/>
    <property type="project" value="InterPro"/>
</dbReference>
<feature type="transmembrane region" description="Helical" evidence="8">
    <location>
        <begin position="6"/>
        <end position="30"/>
    </location>
</feature>
<dbReference type="InParanoid" id="A0A371RFW6"/>
<organism evidence="9 10">
    <name type="scientific">Parvularcula marina</name>
    <dbReference type="NCBI Taxonomy" id="2292771"/>
    <lineage>
        <taxon>Bacteria</taxon>
        <taxon>Pseudomonadati</taxon>
        <taxon>Pseudomonadota</taxon>
        <taxon>Alphaproteobacteria</taxon>
        <taxon>Parvularculales</taxon>
        <taxon>Parvularculaceae</taxon>
        <taxon>Parvularcula</taxon>
    </lineage>
</organism>
<evidence type="ECO:0000256" key="1">
    <source>
        <dbReference type="ARBA" id="ARBA00004651"/>
    </source>
</evidence>
<dbReference type="GO" id="GO:0005886">
    <property type="term" value="C:plasma membrane"/>
    <property type="evidence" value="ECO:0007669"/>
    <property type="project" value="UniProtKB-SubCell"/>
</dbReference>
<feature type="transmembrane region" description="Helical" evidence="8">
    <location>
        <begin position="313"/>
        <end position="330"/>
    </location>
</feature>
<dbReference type="InterPro" id="IPR000715">
    <property type="entry name" value="Glycosyl_transferase_4"/>
</dbReference>
<evidence type="ECO:0000256" key="3">
    <source>
        <dbReference type="ARBA" id="ARBA00022679"/>
    </source>
</evidence>
<evidence type="ECO:0000256" key="7">
    <source>
        <dbReference type="PIRSR" id="PIRSR600715-1"/>
    </source>
</evidence>
<evidence type="ECO:0000313" key="9">
    <source>
        <dbReference type="EMBL" id="RFB04325.1"/>
    </source>
</evidence>
<keyword evidence="5 8" id="KW-1133">Transmembrane helix</keyword>
<evidence type="ECO:0000256" key="8">
    <source>
        <dbReference type="SAM" id="Phobius"/>
    </source>
</evidence>
<feature type="transmembrane region" description="Helical" evidence="8">
    <location>
        <begin position="287"/>
        <end position="307"/>
    </location>
</feature>
<dbReference type="Proteomes" id="UP000264589">
    <property type="component" value="Unassembled WGS sequence"/>
</dbReference>
<feature type="binding site" evidence="7">
    <location>
        <position position="154"/>
    </location>
    <ligand>
        <name>Mg(2+)</name>
        <dbReference type="ChEBI" id="CHEBI:18420"/>
    </ligand>
</feature>
<keyword evidence="4 8" id="KW-0812">Transmembrane</keyword>
<dbReference type="PANTHER" id="PTHR22926:SF3">
    <property type="entry name" value="UNDECAPRENYL-PHOSPHATE ALPHA-N-ACETYLGLUCOSAMINYL 1-PHOSPHATE TRANSFERASE"/>
    <property type="match status" value="1"/>
</dbReference>
<feature type="transmembrane region" description="Helical" evidence="8">
    <location>
        <begin position="208"/>
        <end position="231"/>
    </location>
</feature>
<sequence length="354" mass="36902">MMGQADLIILVLLAVVSGIAVYGLSGRAAAKLWLTDKVKARSNHRQPASRAGGLVITLVILVATGVAILLGWPLPPTLAVIALVAAGIGLLDDISDIPARMKMAAFVVLCGFASIYTGPLGHIPLPFGPGISLPEPAGYVLAALFLFGFLNAFNFMDGLNGMAAGGGMIGLSVLLVLFAPSNGGIVILYVITAAALYGFAVRNLLKGGIFLGDAGSLGVAMLLGAGALHAGQARPEAVYVFAIAFIPFLLDVAYTFCRRAMRGARVFDAHKEHIYQRLRAEGWSHQAVSAAYALLILNGGIAAITLPERYGSFGLWTAGVLTTALCVFVWRGMFGLRARPDGQPNSAQDPQASA</sequence>
<dbReference type="PANTHER" id="PTHR22926">
    <property type="entry name" value="PHOSPHO-N-ACETYLMURAMOYL-PENTAPEPTIDE-TRANSFERASE"/>
    <property type="match status" value="1"/>
</dbReference>
<feature type="transmembrane region" description="Helical" evidence="8">
    <location>
        <begin position="185"/>
        <end position="201"/>
    </location>
</feature>
<evidence type="ECO:0000256" key="4">
    <source>
        <dbReference type="ARBA" id="ARBA00022692"/>
    </source>
</evidence>
<keyword evidence="2" id="KW-1003">Cell membrane</keyword>
<proteinExistence type="predicted"/>
<evidence type="ECO:0000256" key="2">
    <source>
        <dbReference type="ARBA" id="ARBA00022475"/>
    </source>
</evidence>
<comment type="caution">
    <text evidence="9">The sequence shown here is derived from an EMBL/GenBank/DDBJ whole genome shotgun (WGS) entry which is preliminary data.</text>
</comment>
<reference evidence="9 10" key="1">
    <citation type="submission" date="2018-08" db="EMBL/GenBank/DDBJ databases">
        <title>Parvularcula sp. SM1705, isolated from surface water of the South Sea China.</title>
        <authorList>
            <person name="Sun L."/>
        </authorList>
    </citation>
    <scope>NUCLEOTIDE SEQUENCE [LARGE SCALE GENOMIC DNA]</scope>
    <source>
        <strain evidence="9 10">SM1705</strain>
    </source>
</reference>
<dbReference type="OrthoDB" id="9783652at2"/>
<feature type="transmembrane region" description="Helical" evidence="8">
    <location>
        <begin position="237"/>
        <end position="257"/>
    </location>
</feature>
<dbReference type="Pfam" id="PF00953">
    <property type="entry name" value="Glycos_transf_4"/>
    <property type="match status" value="1"/>
</dbReference>
<accession>A0A371RFW6</accession>
<evidence type="ECO:0000256" key="6">
    <source>
        <dbReference type="ARBA" id="ARBA00023136"/>
    </source>
</evidence>
<dbReference type="GO" id="GO:0071555">
    <property type="term" value="P:cell wall organization"/>
    <property type="evidence" value="ECO:0007669"/>
    <property type="project" value="TreeGrafter"/>
</dbReference>
<keyword evidence="10" id="KW-1185">Reference proteome</keyword>
<feature type="transmembrane region" description="Helical" evidence="8">
    <location>
        <begin position="51"/>
        <end position="72"/>
    </location>
</feature>